<name>A0A1I0LSE6_9ACTN</name>
<keyword evidence="1" id="KW-0732">Signal</keyword>
<accession>A0A1I0LSE6</accession>
<evidence type="ECO:0000256" key="1">
    <source>
        <dbReference type="SAM" id="SignalP"/>
    </source>
</evidence>
<gene>
    <name evidence="2" type="ORF">SAMN05421811_12227</name>
</gene>
<protein>
    <submittedName>
        <fullName evidence="2">Uncharacterized protein</fullName>
    </submittedName>
</protein>
<feature type="signal peptide" evidence="1">
    <location>
        <begin position="1"/>
        <end position="25"/>
    </location>
</feature>
<dbReference type="AlphaFoldDB" id="A0A1I0LSE6"/>
<evidence type="ECO:0000313" key="2">
    <source>
        <dbReference type="EMBL" id="SEU43732.1"/>
    </source>
</evidence>
<dbReference type="EMBL" id="FOHX01000022">
    <property type="protein sequence ID" value="SEU43732.1"/>
    <property type="molecule type" value="Genomic_DNA"/>
</dbReference>
<sequence length="106" mass="12003">MTRKALITTFLTLLAFFATTLPARAGVSEQSSTNSYAMATNASQAALLATCSSSPPPWWFNFSTTFTDTNRCNKCLEMGRVWNARGYQSYCWTVADWRVELWLYHP</sequence>
<organism evidence="2 3">
    <name type="scientific">Nonomuraea wenchangensis</name>
    <dbReference type="NCBI Taxonomy" id="568860"/>
    <lineage>
        <taxon>Bacteria</taxon>
        <taxon>Bacillati</taxon>
        <taxon>Actinomycetota</taxon>
        <taxon>Actinomycetes</taxon>
        <taxon>Streptosporangiales</taxon>
        <taxon>Streptosporangiaceae</taxon>
        <taxon>Nonomuraea</taxon>
    </lineage>
</organism>
<dbReference type="Proteomes" id="UP000199361">
    <property type="component" value="Unassembled WGS sequence"/>
</dbReference>
<evidence type="ECO:0000313" key="3">
    <source>
        <dbReference type="Proteomes" id="UP000199361"/>
    </source>
</evidence>
<keyword evidence="3" id="KW-1185">Reference proteome</keyword>
<reference evidence="2 3" key="1">
    <citation type="submission" date="2016-10" db="EMBL/GenBank/DDBJ databases">
        <authorList>
            <person name="de Groot N.N."/>
        </authorList>
    </citation>
    <scope>NUCLEOTIDE SEQUENCE [LARGE SCALE GENOMIC DNA]</scope>
    <source>
        <strain evidence="2 3">CGMCC 4.5598</strain>
    </source>
</reference>
<feature type="chain" id="PRO_5011531799" evidence="1">
    <location>
        <begin position="26"/>
        <end position="106"/>
    </location>
</feature>
<proteinExistence type="predicted"/>
<dbReference type="RefSeq" id="WP_091092903.1">
    <property type="nucleotide sequence ID" value="NZ_FOHX01000022.1"/>
</dbReference>